<dbReference type="GO" id="GO:0005886">
    <property type="term" value="C:plasma membrane"/>
    <property type="evidence" value="ECO:0007669"/>
    <property type="project" value="UniProtKB-SubCell"/>
</dbReference>
<keyword evidence="4 7" id="KW-1133">Transmembrane helix</keyword>
<comment type="subcellular location">
    <subcellularLocation>
        <location evidence="1">Cell membrane</location>
        <topology evidence="1">Multi-pass membrane protein</topology>
    </subcellularLocation>
</comment>
<dbReference type="InterPro" id="IPR050250">
    <property type="entry name" value="Macrolide_Exporter_MacB"/>
</dbReference>
<dbReference type="Pfam" id="PF12704">
    <property type="entry name" value="MacB_PCD"/>
    <property type="match status" value="2"/>
</dbReference>
<keyword evidence="2" id="KW-1003">Cell membrane</keyword>
<proteinExistence type="inferred from homology"/>
<accession>A0A2P2CEZ3</accession>
<feature type="transmembrane region" description="Helical" evidence="7">
    <location>
        <begin position="445"/>
        <end position="473"/>
    </location>
</feature>
<dbReference type="PANTHER" id="PTHR30572">
    <property type="entry name" value="MEMBRANE COMPONENT OF TRANSPORTER-RELATED"/>
    <property type="match status" value="1"/>
</dbReference>
<evidence type="ECO:0000259" key="8">
    <source>
        <dbReference type="Pfam" id="PF02687"/>
    </source>
</evidence>
<evidence type="ECO:0000256" key="7">
    <source>
        <dbReference type="SAM" id="Phobius"/>
    </source>
</evidence>
<feature type="transmembrane region" description="Helical" evidence="7">
    <location>
        <begin position="494"/>
        <end position="514"/>
    </location>
</feature>
<dbReference type="AlphaFoldDB" id="A0A2P2CEZ3"/>
<protein>
    <submittedName>
        <fullName evidence="10">Uncharacterized protein</fullName>
    </submittedName>
</protein>
<comment type="similarity">
    <text evidence="6">Belongs to the ABC-4 integral membrane protein family.</text>
</comment>
<feature type="transmembrane region" description="Helical" evidence="7">
    <location>
        <begin position="271"/>
        <end position="296"/>
    </location>
</feature>
<feature type="transmembrane region" description="Helical" evidence="7">
    <location>
        <begin position="361"/>
        <end position="385"/>
    </location>
</feature>
<feature type="transmembrane region" description="Helical" evidence="7">
    <location>
        <begin position="810"/>
        <end position="830"/>
    </location>
</feature>
<evidence type="ECO:0000259" key="9">
    <source>
        <dbReference type="Pfam" id="PF12704"/>
    </source>
</evidence>
<reference evidence="10" key="1">
    <citation type="submission" date="2015-08" db="EMBL/GenBank/DDBJ databases">
        <authorList>
            <person name="Babu N.S."/>
            <person name="Beckwith C.J."/>
            <person name="Beseler K.G."/>
            <person name="Brison A."/>
            <person name="Carone J.V."/>
            <person name="Caskin T.P."/>
            <person name="Diamond M."/>
            <person name="Durham M.E."/>
            <person name="Foxe J.M."/>
            <person name="Go M."/>
            <person name="Henderson B.A."/>
            <person name="Jones I.B."/>
            <person name="McGettigan J.A."/>
            <person name="Micheletti S.J."/>
            <person name="Nasrallah M.E."/>
            <person name="Ortiz D."/>
            <person name="Piller C.R."/>
            <person name="Privatt S.R."/>
            <person name="Schneider S.L."/>
            <person name="Sharp S."/>
            <person name="Smith T.C."/>
            <person name="Stanton J.D."/>
            <person name="Ullery H.E."/>
            <person name="Wilson R.J."/>
            <person name="Serrano M.G."/>
            <person name="Buck G."/>
            <person name="Lee V."/>
            <person name="Wang Y."/>
            <person name="Carvalho R."/>
            <person name="Voegtly L."/>
            <person name="Shi R."/>
            <person name="Duckworth R."/>
            <person name="Johnson A."/>
            <person name="Loviza R."/>
            <person name="Walstead R."/>
            <person name="Shah Z."/>
            <person name="Kiflezghi M."/>
            <person name="Wade K."/>
            <person name="Ball S.L."/>
            <person name="Bradley K.W."/>
            <person name="Asai D.J."/>
            <person name="Bowman C.A."/>
            <person name="Russell D.A."/>
            <person name="Pope W.H."/>
            <person name="Jacobs-Sera D."/>
            <person name="Hendrix R.W."/>
            <person name="Hatfull G.F."/>
        </authorList>
    </citation>
    <scope>NUCLEOTIDE SEQUENCE</scope>
</reference>
<evidence type="ECO:0000256" key="2">
    <source>
        <dbReference type="ARBA" id="ARBA00022475"/>
    </source>
</evidence>
<feature type="domain" description="ABC3 transporter permease C-terminal" evidence="8">
    <location>
        <begin position="724"/>
        <end position="839"/>
    </location>
</feature>
<dbReference type="EMBL" id="CZKA01000061">
    <property type="protein sequence ID" value="CUR59582.1"/>
    <property type="molecule type" value="Genomic_DNA"/>
</dbReference>
<gene>
    <name evidence="10" type="ORF">NOCA2640002</name>
</gene>
<dbReference type="Pfam" id="PF02687">
    <property type="entry name" value="FtsX"/>
    <property type="match status" value="2"/>
</dbReference>
<evidence type="ECO:0000313" key="10">
    <source>
        <dbReference type="EMBL" id="CUR59582.1"/>
    </source>
</evidence>
<feature type="transmembrane region" description="Helical" evidence="7">
    <location>
        <begin position="16"/>
        <end position="36"/>
    </location>
</feature>
<feature type="transmembrane region" description="Helical" evidence="7">
    <location>
        <begin position="317"/>
        <end position="341"/>
    </location>
</feature>
<sequence>MLKVTWRNLFARKVRLLLSGMAIVIGVAFVAGSFIFTDSLGGAFDDIIEGSTADVEIAPAGANDFDSVQDSRTIPASVVTELEGLPEVGSVHPQNSLQTVFVIGSNGKVVGGNGPPGLAFNPTSATSLTGNPILELTDGELPSGPFQIALDVDTADKGGYDVGDQVKLVTPGTPPTMEATLTGLVEFGNGSGLNGATLTLFEQSFMQEQFFDGKDVYSSISLNAADGVSQEQLRAAAQDVLPKGVQARTGDEYVKTNQDALDEILGFIQTFLLVFAGVSLVVGVFMIINTFSILVAQRSRELALLRTLGASKRQVTVSVVLEALAVGIVGSTIGLGVGYLLARGLAAIFGLLGLDLGNADYPITLPTVVWSYVVGILVTVIAAYLPARRASSIAPIQALRDDGSLPETALRRRLVFGGVLVLLGVGSLVAGFARDGTLGLSLIGLGMLLILIGAALMSPIVAVPVISAFAVPYRAFGTVGQLATQNSLRNPRRTAATASALMVGLALVAMISILGRSASASTEAALEENLTSQFIVSNVVQQPFSTDVATEIRKLDGVAGVASLRSAFVELDGDGVQVGAIDPAVFAQALALPLGSGSVADLKPGTIILSKNRADSLGVKVGDTTTLTMQGGSVPLTVAGVLATNAVVPADALVTFDTLVKGGIAPLDSLVLVTKDPSADTETVRDDIEAVTQDLPTVTVKDPEGLAKEQQGQINMFLNLIYGLLGLSVVIAILGVINTLSLSVIERTREIGLLRAIGMSRRQLRRMIRLESVVVAVFGALLGMALGLAFGAGLVYALHDQGLTELSIPWVRLAIFVVAAAVVGVLAAYFPARRAARLDVLDAIATE</sequence>
<evidence type="ECO:0000256" key="1">
    <source>
        <dbReference type="ARBA" id="ARBA00004651"/>
    </source>
</evidence>
<dbReference type="GO" id="GO:0022857">
    <property type="term" value="F:transmembrane transporter activity"/>
    <property type="evidence" value="ECO:0007669"/>
    <property type="project" value="TreeGrafter"/>
</dbReference>
<evidence type="ECO:0000256" key="5">
    <source>
        <dbReference type="ARBA" id="ARBA00023136"/>
    </source>
</evidence>
<keyword evidence="5 7" id="KW-0472">Membrane</keyword>
<feature type="transmembrane region" description="Helical" evidence="7">
    <location>
        <begin position="720"/>
        <end position="745"/>
    </location>
</feature>
<dbReference type="InterPro" id="IPR003838">
    <property type="entry name" value="ABC3_permease_C"/>
</dbReference>
<evidence type="ECO:0000256" key="6">
    <source>
        <dbReference type="ARBA" id="ARBA00038076"/>
    </source>
</evidence>
<feature type="transmembrane region" description="Helical" evidence="7">
    <location>
        <begin position="770"/>
        <end position="798"/>
    </location>
</feature>
<organism evidence="10">
    <name type="scientific">metagenome</name>
    <dbReference type="NCBI Taxonomy" id="256318"/>
    <lineage>
        <taxon>unclassified sequences</taxon>
        <taxon>metagenomes</taxon>
    </lineage>
</organism>
<name>A0A2P2CEZ3_9ZZZZ</name>
<feature type="domain" description="MacB-like periplasmic core" evidence="9">
    <location>
        <begin position="494"/>
        <end position="690"/>
    </location>
</feature>
<evidence type="ECO:0000256" key="3">
    <source>
        <dbReference type="ARBA" id="ARBA00022692"/>
    </source>
</evidence>
<feature type="transmembrane region" description="Helical" evidence="7">
    <location>
        <begin position="414"/>
        <end position="433"/>
    </location>
</feature>
<dbReference type="InterPro" id="IPR025857">
    <property type="entry name" value="MacB_PCD"/>
</dbReference>
<dbReference type="PANTHER" id="PTHR30572:SF4">
    <property type="entry name" value="ABC TRANSPORTER PERMEASE YTRF"/>
    <property type="match status" value="1"/>
</dbReference>
<evidence type="ECO:0000256" key="4">
    <source>
        <dbReference type="ARBA" id="ARBA00022989"/>
    </source>
</evidence>
<keyword evidence="3 7" id="KW-0812">Transmembrane</keyword>
<feature type="domain" description="ABC3 transporter permease C-terminal" evidence="8">
    <location>
        <begin position="274"/>
        <end position="395"/>
    </location>
</feature>
<feature type="domain" description="MacB-like periplasmic core" evidence="9">
    <location>
        <begin position="21"/>
        <end position="239"/>
    </location>
</feature>